<dbReference type="AlphaFoldDB" id="A0A261ULI8"/>
<dbReference type="PROSITE" id="PS00908">
    <property type="entry name" value="MR_MLE_1"/>
    <property type="match status" value="1"/>
</dbReference>
<comment type="caution">
    <text evidence="4">The sequence shown here is derived from an EMBL/GenBank/DDBJ whole genome shotgun (WGS) entry which is preliminary data.</text>
</comment>
<dbReference type="Gene3D" id="3.20.20.120">
    <property type="entry name" value="Enolase-like C-terminal domain"/>
    <property type="match status" value="1"/>
</dbReference>
<dbReference type="CDD" id="cd03316">
    <property type="entry name" value="MR_like"/>
    <property type="match status" value="1"/>
</dbReference>
<dbReference type="SFLD" id="SFLDS00001">
    <property type="entry name" value="Enolase"/>
    <property type="match status" value="1"/>
</dbReference>
<protein>
    <recommendedName>
        <fullName evidence="3">Mandelate racemase/muconate lactonizing enzyme C-terminal domain-containing protein</fullName>
    </recommendedName>
</protein>
<dbReference type="InterPro" id="IPR036849">
    <property type="entry name" value="Enolase-like_C_sf"/>
</dbReference>
<evidence type="ECO:0000259" key="3">
    <source>
        <dbReference type="SMART" id="SM00922"/>
    </source>
</evidence>
<feature type="compositionally biased region" description="Basic and acidic residues" evidence="2">
    <location>
        <begin position="9"/>
        <end position="26"/>
    </location>
</feature>
<dbReference type="GO" id="GO:0016829">
    <property type="term" value="F:lyase activity"/>
    <property type="evidence" value="ECO:0007669"/>
    <property type="project" value="UniProtKB-KW"/>
</dbReference>
<gene>
    <name evidence="4" type="ORF">CAL28_21210</name>
</gene>
<sequence length="433" mass="47625">MAGGPRHPRGVEPDRIRGDGRRRFQDAGRTGVIPEIGNGPVERRDQGQWSRSKLSTVKRNPIAALETFLVDRWCLLRITCEDGTTGIGEAGVHAWPGPTASMIEHMGSYLIGKDANLIEHHAQYLQRSMHFTGAVLSAAISAIDIALWDIKGKRHGVPIYDLMGGKTRDRVRCYVHVHGGSVEDLVADARAKQSQGFTALRFSPFRDDFHLHPSFESWANDAVERVGALHEAVGKDADLCIELHRQMDPAESIALAQRLQAFKPFFYEDPMRSDSPARMGVVQARCGLPIATGERFTSIYQFQDLLAHNGCDYIRPDVCVCLGLTGSKKAAALAEAHHVKVIPHNPLSPVSTAACVQLDACIPNFALQEYVGEDQPPKRDMVNQPLRLERGYLIVPETPGLGIELNDAVLAAQPKKDLTPYAPIGLDGSVRDW</sequence>
<dbReference type="OrthoDB" id="103536at2"/>
<dbReference type="InterPro" id="IPR034593">
    <property type="entry name" value="DgoD-like"/>
</dbReference>
<dbReference type="InterPro" id="IPR018110">
    <property type="entry name" value="Mandel_Rmase/mucon_lact_enz_CS"/>
</dbReference>
<dbReference type="SFLD" id="SFLDG00179">
    <property type="entry name" value="mandelate_racemase"/>
    <property type="match status" value="1"/>
</dbReference>
<dbReference type="GO" id="GO:0009063">
    <property type="term" value="P:amino acid catabolic process"/>
    <property type="evidence" value="ECO:0007669"/>
    <property type="project" value="InterPro"/>
</dbReference>
<dbReference type="PANTHER" id="PTHR48080:SF2">
    <property type="entry name" value="D-GALACTONATE DEHYDRATASE"/>
    <property type="match status" value="1"/>
</dbReference>
<dbReference type="EMBL" id="NEVS01000004">
    <property type="protein sequence ID" value="OZI61773.1"/>
    <property type="molecule type" value="Genomic_DNA"/>
</dbReference>
<keyword evidence="1" id="KW-0456">Lyase</keyword>
<dbReference type="InterPro" id="IPR029065">
    <property type="entry name" value="Enolase_C-like"/>
</dbReference>
<evidence type="ECO:0000256" key="1">
    <source>
        <dbReference type="ARBA" id="ARBA00023239"/>
    </source>
</evidence>
<dbReference type="Pfam" id="PF13378">
    <property type="entry name" value="MR_MLE_C"/>
    <property type="match status" value="1"/>
</dbReference>
<dbReference type="Proteomes" id="UP000215767">
    <property type="component" value="Unassembled WGS sequence"/>
</dbReference>
<dbReference type="Pfam" id="PF02746">
    <property type="entry name" value="MR_MLE_N"/>
    <property type="match status" value="1"/>
</dbReference>
<dbReference type="SUPFAM" id="SSF51604">
    <property type="entry name" value="Enolase C-terminal domain-like"/>
    <property type="match status" value="1"/>
</dbReference>
<dbReference type="InterPro" id="IPR013341">
    <property type="entry name" value="Mandelate_racemase_N_dom"/>
</dbReference>
<reference evidence="5" key="1">
    <citation type="submission" date="2017-05" db="EMBL/GenBank/DDBJ databases">
        <title>Complete and WGS of Bordetella genogroups.</title>
        <authorList>
            <person name="Spilker T."/>
            <person name="Lipuma J."/>
        </authorList>
    </citation>
    <scope>NUCLEOTIDE SEQUENCE [LARGE SCALE GENOMIC DNA]</scope>
    <source>
        <strain evidence="5">AU8856</strain>
    </source>
</reference>
<feature type="region of interest" description="Disordered" evidence="2">
    <location>
        <begin position="1"/>
        <end position="49"/>
    </location>
</feature>
<name>A0A261ULI8_9BORD</name>
<evidence type="ECO:0000256" key="2">
    <source>
        <dbReference type="SAM" id="MobiDB-lite"/>
    </source>
</evidence>
<dbReference type="PANTHER" id="PTHR48080">
    <property type="entry name" value="D-GALACTONATE DEHYDRATASE-RELATED"/>
    <property type="match status" value="1"/>
</dbReference>
<organism evidence="4 5">
    <name type="scientific">Bordetella genomosp. 11</name>
    <dbReference type="NCBI Taxonomy" id="1416808"/>
    <lineage>
        <taxon>Bacteria</taxon>
        <taxon>Pseudomonadati</taxon>
        <taxon>Pseudomonadota</taxon>
        <taxon>Betaproteobacteria</taxon>
        <taxon>Burkholderiales</taxon>
        <taxon>Alcaligenaceae</taxon>
        <taxon>Bordetella</taxon>
    </lineage>
</organism>
<dbReference type="InterPro" id="IPR029017">
    <property type="entry name" value="Enolase-like_N"/>
</dbReference>
<keyword evidence="5" id="KW-1185">Reference proteome</keyword>
<evidence type="ECO:0000313" key="5">
    <source>
        <dbReference type="Proteomes" id="UP000215767"/>
    </source>
</evidence>
<dbReference type="SUPFAM" id="SSF54826">
    <property type="entry name" value="Enolase N-terminal domain-like"/>
    <property type="match status" value="1"/>
</dbReference>
<evidence type="ECO:0000313" key="4">
    <source>
        <dbReference type="EMBL" id="OZI61773.1"/>
    </source>
</evidence>
<accession>A0A261ULI8</accession>
<dbReference type="SMART" id="SM00922">
    <property type="entry name" value="MR_MLE"/>
    <property type="match status" value="1"/>
</dbReference>
<feature type="domain" description="Mandelate racemase/muconate lactonizing enzyme C-terminal" evidence="3">
    <location>
        <begin position="182"/>
        <end position="289"/>
    </location>
</feature>
<proteinExistence type="predicted"/>
<dbReference type="Gene3D" id="3.30.390.10">
    <property type="entry name" value="Enolase-like, N-terminal domain"/>
    <property type="match status" value="1"/>
</dbReference>
<dbReference type="InterPro" id="IPR013342">
    <property type="entry name" value="Mandelate_racemase_C"/>
</dbReference>